<keyword evidence="4" id="KW-1185">Reference proteome</keyword>
<dbReference type="SUPFAM" id="SSF54427">
    <property type="entry name" value="NTF2-like"/>
    <property type="match status" value="1"/>
</dbReference>
<proteinExistence type="predicted"/>
<dbReference type="Gene3D" id="3.10.450.50">
    <property type="match status" value="1"/>
</dbReference>
<keyword evidence="1" id="KW-1133">Transmembrane helix</keyword>
<accession>A0AAV0G2J5</accession>
<feature type="signal peptide" evidence="2">
    <location>
        <begin position="1"/>
        <end position="17"/>
    </location>
</feature>
<dbReference type="EMBL" id="CAMAPF010001033">
    <property type="protein sequence ID" value="CAH9141813.1"/>
    <property type="molecule type" value="Genomic_DNA"/>
</dbReference>
<evidence type="ECO:0000313" key="3">
    <source>
        <dbReference type="EMBL" id="CAH9141813.1"/>
    </source>
</evidence>
<evidence type="ECO:0000313" key="4">
    <source>
        <dbReference type="Proteomes" id="UP001152523"/>
    </source>
</evidence>
<comment type="caution">
    <text evidence="3">The sequence shown here is derived from an EMBL/GenBank/DDBJ whole genome shotgun (WGS) entry which is preliminary data.</text>
</comment>
<feature type="chain" id="PRO_5043964814" description="SnoaL-like domain-containing protein" evidence="2">
    <location>
        <begin position="18"/>
        <end position="265"/>
    </location>
</feature>
<dbReference type="PANTHER" id="PTHR33698:SF6">
    <property type="entry name" value="TRANSMEMBRANE PROTEIN"/>
    <property type="match status" value="1"/>
</dbReference>
<evidence type="ECO:0000256" key="1">
    <source>
        <dbReference type="SAM" id="Phobius"/>
    </source>
</evidence>
<dbReference type="PANTHER" id="PTHR33698">
    <property type="entry name" value="NUCLEAR TRANSPORT FACTOR 2 (NTF2)-LIKE PROTEIN"/>
    <property type="match status" value="1"/>
</dbReference>
<reference evidence="3" key="1">
    <citation type="submission" date="2022-07" db="EMBL/GenBank/DDBJ databases">
        <authorList>
            <person name="Macas J."/>
            <person name="Novak P."/>
            <person name="Neumann P."/>
        </authorList>
    </citation>
    <scope>NUCLEOTIDE SEQUENCE</scope>
</reference>
<organism evidence="3 4">
    <name type="scientific">Cuscuta epithymum</name>
    <dbReference type="NCBI Taxonomy" id="186058"/>
    <lineage>
        <taxon>Eukaryota</taxon>
        <taxon>Viridiplantae</taxon>
        <taxon>Streptophyta</taxon>
        <taxon>Embryophyta</taxon>
        <taxon>Tracheophyta</taxon>
        <taxon>Spermatophyta</taxon>
        <taxon>Magnoliopsida</taxon>
        <taxon>eudicotyledons</taxon>
        <taxon>Gunneridae</taxon>
        <taxon>Pentapetalae</taxon>
        <taxon>asterids</taxon>
        <taxon>lamiids</taxon>
        <taxon>Solanales</taxon>
        <taxon>Convolvulaceae</taxon>
        <taxon>Cuscuteae</taxon>
        <taxon>Cuscuta</taxon>
        <taxon>Cuscuta subgen. Cuscuta</taxon>
    </lineage>
</organism>
<evidence type="ECO:0000256" key="2">
    <source>
        <dbReference type="SAM" id="SignalP"/>
    </source>
</evidence>
<evidence type="ECO:0008006" key="5">
    <source>
        <dbReference type="Google" id="ProtNLM"/>
    </source>
</evidence>
<keyword evidence="1" id="KW-0472">Membrane</keyword>
<keyword evidence="1" id="KW-0812">Transmembrane</keyword>
<sequence>MSFTSLIYLSFLMDLVSLPFPPRTKMATISSWSAFPSQEQKPFIVPLKKGSYKSIGSKPDIALSIHTNKRLLPVACSNSHESLENDQRAVEAVLKLYIAIRQKNLHQLSDIIGEECRCVSNFVHTLRPFHGKKKVVDFFSSLIKSLGSNIEFVVQPSLHDGMDVGISWKLECRKSHAPLGKGFSFHMCHVYQGKVMIRNVEMFMEPLFQIEPLRLKMMSLLMNAKEKMDYQVNLGSIREKRIMRTLCAVLLVIVFILLLVNTRCT</sequence>
<dbReference type="Proteomes" id="UP001152523">
    <property type="component" value="Unassembled WGS sequence"/>
</dbReference>
<protein>
    <recommendedName>
        <fullName evidence="5">SnoaL-like domain-containing protein</fullName>
    </recommendedName>
</protein>
<name>A0AAV0G2J5_9ASTE</name>
<dbReference type="InterPro" id="IPR032710">
    <property type="entry name" value="NTF2-like_dom_sf"/>
</dbReference>
<feature type="transmembrane region" description="Helical" evidence="1">
    <location>
        <begin position="242"/>
        <end position="260"/>
    </location>
</feature>
<gene>
    <name evidence="3" type="ORF">CEPIT_LOCUS39420</name>
</gene>
<dbReference type="AlphaFoldDB" id="A0AAV0G2J5"/>
<feature type="non-terminal residue" evidence="3">
    <location>
        <position position="265"/>
    </location>
</feature>
<keyword evidence="2" id="KW-0732">Signal</keyword>